<keyword evidence="3" id="KW-0963">Cytoplasm</keyword>
<evidence type="ECO:0000313" key="17">
    <source>
        <dbReference type="Proteomes" id="UP000006727"/>
    </source>
</evidence>
<dbReference type="SUPFAM" id="SSF140612">
    <property type="entry name" value="EB1 dimerisation domain-like"/>
    <property type="match status" value="1"/>
</dbReference>
<dbReference type="Pfam" id="PF03271">
    <property type="entry name" value="EB1"/>
    <property type="match status" value="1"/>
</dbReference>
<evidence type="ECO:0000259" key="13">
    <source>
        <dbReference type="PROSITE" id="PS51230"/>
    </source>
</evidence>
<evidence type="ECO:0000313" key="14">
    <source>
        <dbReference type="EMBL" id="PNR29627.1"/>
    </source>
</evidence>
<reference evidence="15 17" key="1">
    <citation type="journal article" date="2008" name="Science">
        <title>The Physcomitrella genome reveals evolutionary insights into the conquest of land by plants.</title>
        <authorList>
            <person name="Rensing S."/>
            <person name="Lang D."/>
            <person name="Zimmer A."/>
            <person name="Terry A."/>
            <person name="Salamov A."/>
            <person name="Shapiro H."/>
            <person name="Nishiyama T."/>
            <person name="Perroud P.-F."/>
            <person name="Lindquist E."/>
            <person name="Kamisugi Y."/>
            <person name="Tanahashi T."/>
            <person name="Sakakibara K."/>
            <person name="Fujita T."/>
            <person name="Oishi K."/>
            <person name="Shin-I T."/>
            <person name="Kuroki Y."/>
            <person name="Toyoda A."/>
            <person name="Suzuki Y."/>
            <person name="Hashimoto A."/>
            <person name="Yamaguchi K."/>
            <person name="Sugano A."/>
            <person name="Kohara Y."/>
            <person name="Fujiyama A."/>
            <person name="Anterola A."/>
            <person name="Aoki S."/>
            <person name="Ashton N."/>
            <person name="Barbazuk W.B."/>
            <person name="Barker E."/>
            <person name="Bennetzen J."/>
            <person name="Bezanilla M."/>
            <person name="Blankenship R."/>
            <person name="Cho S.H."/>
            <person name="Dutcher S."/>
            <person name="Estelle M."/>
            <person name="Fawcett J.A."/>
            <person name="Gundlach H."/>
            <person name="Hanada K."/>
            <person name="Heyl A."/>
            <person name="Hicks K.A."/>
            <person name="Hugh J."/>
            <person name="Lohr M."/>
            <person name="Mayer K."/>
            <person name="Melkozernov A."/>
            <person name="Murata T."/>
            <person name="Nelson D."/>
            <person name="Pils B."/>
            <person name="Prigge M."/>
            <person name="Reiss B."/>
            <person name="Renner T."/>
            <person name="Rombauts S."/>
            <person name="Rushton P."/>
            <person name="Sanderfoot A."/>
            <person name="Schween G."/>
            <person name="Shiu S.-H."/>
            <person name="Stueber K."/>
            <person name="Theodoulou F.L."/>
            <person name="Tu H."/>
            <person name="Van de Peer Y."/>
            <person name="Verrier P.J."/>
            <person name="Waters E."/>
            <person name="Wood A."/>
            <person name="Yang L."/>
            <person name="Cove D."/>
            <person name="Cuming A."/>
            <person name="Hasebe M."/>
            <person name="Lucas S."/>
            <person name="Mishler D.B."/>
            <person name="Reski R."/>
            <person name="Grigoriev I."/>
            <person name="Quatrano R.S."/>
            <person name="Boore J.L."/>
        </authorList>
    </citation>
    <scope>NUCLEOTIDE SEQUENCE [LARGE SCALE GENOMIC DNA]</scope>
    <source>
        <strain evidence="16 17">cv. Gransden 2004</strain>
    </source>
</reference>
<evidence type="ECO:0000256" key="10">
    <source>
        <dbReference type="PROSITE-ProRule" id="PRU00576"/>
    </source>
</evidence>
<proteinExistence type="inferred from homology"/>
<dbReference type="KEGG" id="ppp:112275994"/>
<dbReference type="GO" id="GO:0051010">
    <property type="term" value="F:microtubule plus-end binding"/>
    <property type="evidence" value="ECO:0000318"/>
    <property type="project" value="GO_Central"/>
</dbReference>
<dbReference type="PaxDb" id="3218-PP1S49_111V6.1"/>
<dbReference type="EnsemblPlants" id="Pp3c23_19930V3.1">
    <property type="protein sequence ID" value="Pp3c23_19930V3.1"/>
    <property type="gene ID" value="Pp3c23_19930"/>
</dbReference>
<keyword evidence="5 10" id="KW-0493">Microtubule</keyword>
<dbReference type="Gene3D" id="1.10.418.10">
    <property type="entry name" value="Calponin-like domain"/>
    <property type="match status" value="1"/>
</dbReference>
<dbReference type="PANTHER" id="PTHR10623">
    <property type="entry name" value="MICROTUBULE-ASSOCIATED PROTEIN RP/EB FAMILY MEMBER"/>
    <property type="match status" value="1"/>
</dbReference>
<keyword evidence="6" id="KW-0498">Mitosis</keyword>
<dbReference type="InterPro" id="IPR001715">
    <property type="entry name" value="CH_dom"/>
</dbReference>
<evidence type="ECO:0000256" key="4">
    <source>
        <dbReference type="ARBA" id="ARBA00022618"/>
    </source>
</evidence>
<dbReference type="GO" id="GO:0031110">
    <property type="term" value="P:regulation of microtubule polymerization or depolymerization"/>
    <property type="evidence" value="ECO:0000318"/>
    <property type="project" value="GO_Central"/>
</dbReference>
<evidence type="ECO:0000313" key="15">
    <source>
        <dbReference type="EMBL" id="PNR29631.1"/>
    </source>
</evidence>
<dbReference type="EnsemblPlants" id="Pp3c23_19790V3.1">
    <property type="protein sequence ID" value="Pp3c23_19790V3.1"/>
    <property type="gene ID" value="Pp3c23_19790"/>
</dbReference>
<dbReference type="GO" id="GO:0051301">
    <property type="term" value="P:cell division"/>
    <property type="evidence" value="ECO:0007669"/>
    <property type="project" value="UniProtKB-KW"/>
</dbReference>
<dbReference type="EnsemblPlants" id="Pp3c23_19930V3.2">
    <property type="protein sequence ID" value="Pp3c23_19930V3.2"/>
    <property type="gene ID" value="Pp3c23_19930"/>
</dbReference>
<comment type="subcellular location">
    <subcellularLocation>
        <location evidence="9">Cytoplasm</location>
        <location evidence="9">Cytoskeleton</location>
        <location evidence="9">Phragmoplast</location>
    </subcellularLocation>
    <subcellularLocation>
        <location evidence="1">Cytoplasm</location>
        <location evidence="1">Cytoskeleton</location>
        <location evidence="1">Spindle</location>
    </subcellularLocation>
</comment>
<keyword evidence="8" id="KW-0131">Cell cycle</keyword>
<keyword evidence="4" id="KW-0132">Cell division</keyword>
<evidence type="ECO:0000256" key="6">
    <source>
        <dbReference type="ARBA" id="ARBA00022776"/>
    </source>
</evidence>
<dbReference type="GO" id="GO:0005881">
    <property type="term" value="C:cytoplasmic microtubule"/>
    <property type="evidence" value="ECO:0000318"/>
    <property type="project" value="GO_Central"/>
</dbReference>
<dbReference type="Gene3D" id="1.20.5.1430">
    <property type="match status" value="1"/>
</dbReference>
<reference evidence="15 17" key="2">
    <citation type="journal article" date="2018" name="Plant J.">
        <title>The Physcomitrella patens chromosome-scale assembly reveals moss genome structure and evolution.</title>
        <authorList>
            <person name="Lang D."/>
            <person name="Ullrich K.K."/>
            <person name="Murat F."/>
            <person name="Fuchs J."/>
            <person name="Jenkins J."/>
            <person name="Haas F.B."/>
            <person name="Piednoel M."/>
            <person name="Gundlach H."/>
            <person name="Van Bel M."/>
            <person name="Meyberg R."/>
            <person name="Vives C."/>
            <person name="Morata J."/>
            <person name="Symeonidi A."/>
            <person name="Hiss M."/>
            <person name="Muchero W."/>
            <person name="Kamisugi Y."/>
            <person name="Saleh O."/>
            <person name="Blanc G."/>
            <person name="Decker E.L."/>
            <person name="van Gessel N."/>
            <person name="Grimwood J."/>
            <person name="Hayes R.D."/>
            <person name="Graham S.W."/>
            <person name="Gunter L.E."/>
            <person name="McDaniel S.F."/>
            <person name="Hoernstein S.N.W."/>
            <person name="Larsson A."/>
            <person name="Li F.W."/>
            <person name="Perroud P.F."/>
            <person name="Phillips J."/>
            <person name="Ranjan P."/>
            <person name="Rokshar D.S."/>
            <person name="Rothfels C.J."/>
            <person name="Schneider L."/>
            <person name="Shu S."/>
            <person name="Stevenson D.W."/>
            <person name="Thummler F."/>
            <person name="Tillich M."/>
            <person name="Villarreal Aguilar J.C."/>
            <person name="Widiez T."/>
            <person name="Wong G.K."/>
            <person name="Wymore A."/>
            <person name="Zhang Y."/>
            <person name="Zimmer A.D."/>
            <person name="Quatrano R.S."/>
            <person name="Mayer K.F.X."/>
            <person name="Goodstein D."/>
            <person name="Casacuberta J.M."/>
            <person name="Vandepoele K."/>
            <person name="Reski R."/>
            <person name="Cuming A.C."/>
            <person name="Tuskan G.A."/>
            <person name="Maumus F."/>
            <person name="Salse J."/>
            <person name="Schmutz J."/>
            <person name="Rensing S.A."/>
        </authorList>
    </citation>
    <scope>NUCLEOTIDE SEQUENCE [LARGE SCALE GENOMIC DNA]</scope>
    <source>
        <strain evidence="16 17">cv. Gransden 2004</strain>
    </source>
</reference>
<name>A0A2K1IK34_PHYPA</name>
<dbReference type="GeneID" id="112276146"/>
<dbReference type="Gramene" id="Pp3c23_19930V3.2">
    <property type="protein sequence ID" value="Pp3c23_19930V3.2"/>
    <property type="gene ID" value="Pp3c23_19930"/>
</dbReference>
<feature type="domain" description="Calponin-homology (CH)" evidence="12">
    <location>
        <begin position="14"/>
        <end position="116"/>
    </location>
</feature>
<evidence type="ECO:0000256" key="9">
    <source>
        <dbReference type="ARBA" id="ARBA00060413"/>
    </source>
</evidence>
<dbReference type="FunFam" id="1.10.418.10:FF:000028">
    <property type="entry name" value="RP/EB family microtubule-associated protein"/>
    <property type="match status" value="1"/>
</dbReference>
<evidence type="ECO:0000256" key="8">
    <source>
        <dbReference type="ARBA" id="ARBA00023306"/>
    </source>
</evidence>
<dbReference type="InterPro" id="IPR036133">
    <property type="entry name" value="EB1_C_sf"/>
</dbReference>
<evidence type="ECO:0000259" key="12">
    <source>
        <dbReference type="PROSITE" id="PS50021"/>
    </source>
</evidence>
<dbReference type="InterPro" id="IPR004953">
    <property type="entry name" value="EB1_C"/>
</dbReference>
<dbReference type="GO" id="GO:0035372">
    <property type="term" value="P:protein localization to microtubule"/>
    <property type="evidence" value="ECO:0000318"/>
    <property type="project" value="GO_Central"/>
</dbReference>
<dbReference type="GO" id="GO:0009524">
    <property type="term" value="C:phragmoplast"/>
    <property type="evidence" value="ECO:0007669"/>
    <property type="project" value="UniProtKB-SubCell"/>
</dbReference>
<dbReference type="InterPro" id="IPR036872">
    <property type="entry name" value="CH_dom_sf"/>
</dbReference>
<feature type="compositionally biased region" description="Low complexity" evidence="11">
    <location>
        <begin position="150"/>
        <end position="164"/>
    </location>
</feature>
<keyword evidence="7" id="KW-0206">Cytoskeleton</keyword>
<reference evidence="16" key="3">
    <citation type="submission" date="2020-12" db="UniProtKB">
        <authorList>
            <consortium name="EnsemblPlants"/>
        </authorList>
    </citation>
    <scope>IDENTIFICATION</scope>
</reference>
<protein>
    <submittedName>
        <fullName evidence="15 16">Uncharacterized protein</fullName>
    </submittedName>
</protein>
<dbReference type="Gramene" id="Pp3c23_19790V3.2">
    <property type="protein sequence ID" value="Pp3c23_19790V3.2"/>
    <property type="gene ID" value="Pp3c23_19790"/>
</dbReference>
<dbReference type="PROSITE" id="PS51230">
    <property type="entry name" value="EB1_C"/>
    <property type="match status" value="1"/>
</dbReference>
<organism evidence="15">
    <name type="scientific">Physcomitrium patens</name>
    <name type="common">Spreading-leaved earth moss</name>
    <name type="synonym">Physcomitrella patens</name>
    <dbReference type="NCBI Taxonomy" id="3218"/>
    <lineage>
        <taxon>Eukaryota</taxon>
        <taxon>Viridiplantae</taxon>
        <taxon>Streptophyta</taxon>
        <taxon>Embryophyta</taxon>
        <taxon>Bryophyta</taxon>
        <taxon>Bryophytina</taxon>
        <taxon>Bryopsida</taxon>
        <taxon>Funariidae</taxon>
        <taxon>Funariales</taxon>
        <taxon>Funariaceae</taxon>
        <taxon>Physcomitrium</taxon>
    </lineage>
</organism>
<evidence type="ECO:0000256" key="7">
    <source>
        <dbReference type="ARBA" id="ARBA00023212"/>
    </source>
</evidence>
<dbReference type="PROSITE" id="PS50021">
    <property type="entry name" value="CH"/>
    <property type="match status" value="1"/>
</dbReference>
<dbReference type="EMBL" id="ABEU02000023">
    <property type="protein sequence ID" value="PNR29631.1"/>
    <property type="molecule type" value="Genomic_DNA"/>
</dbReference>
<dbReference type="InterPro" id="IPR027328">
    <property type="entry name" value="MAPRE"/>
</dbReference>
<dbReference type="Pfam" id="PF00307">
    <property type="entry name" value="CH"/>
    <property type="match status" value="1"/>
</dbReference>
<dbReference type="Proteomes" id="UP000006727">
    <property type="component" value="Chromosome 23"/>
</dbReference>
<keyword evidence="17" id="KW-1185">Reference proteome</keyword>
<evidence type="ECO:0000256" key="3">
    <source>
        <dbReference type="ARBA" id="ARBA00022490"/>
    </source>
</evidence>
<dbReference type="GO" id="GO:0051233">
    <property type="term" value="C:spindle midzone"/>
    <property type="evidence" value="ECO:0000318"/>
    <property type="project" value="GO_Central"/>
</dbReference>
<dbReference type="GO" id="GO:0005815">
    <property type="term" value="C:microtubule organizing center"/>
    <property type="evidence" value="ECO:0000318"/>
    <property type="project" value="GO_Central"/>
</dbReference>
<feature type="domain" description="EB1 C-terminal" evidence="13">
    <location>
        <begin position="209"/>
        <end position="279"/>
    </location>
</feature>
<sequence>MGATTIGMMDAAYFVGRNEILSWVNSTLELSLCKVEEAASGAVYCQLMDVVHPGMVSMHKVSFDAKSEYEMIQNYKVLQDVFNKLKIGRHIEVSKLVKGRPLDNLEFLQWMKRYCDQINNNHVNPTYNAAERRETCKGGKEMNRRALGTSSSSNNSQVSAKSASTVGAKANGGGARRVTENTNPNVNGGGRGGGVVGGGLSAARHMKDGMEQVSGVNEDHVKQITELKLSVESLEKERDFYFTKLRDIEILCQAPELSYIPVVKAVQRILYAAEDDPSVIAEAKAMVEGESSLGILSPGSQYLDDNQDLLG</sequence>
<evidence type="ECO:0000256" key="2">
    <source>
        <dbReference type="ARBA" id="ARBA00010729"/>
    </source>
</evidence>
<accession>A0A2K1IK34</accession>
<evidence type="ECO:0000313" key="16">
    <source>
        <dbReference type="EnsemblPlants" id="Pp3c23_19790V3.1"/>
    </source>
</evidence>
<dbReference type="AlphaFoldDB" id="A0A2K1IK34"/>
<dbReference type="RefSeq" id="XP_024362972.1">
    <property type="nucleotide sequence ID" value="XM_024507204.2"/>
</dbReference>
<evidence type="ECO:0000256" key="11">
    <source>
        <dbReference type="SAM" id="MobiDB-lite"/>
    </source>
</evidence>
<dbReference type="OrthoDB" id="2119228at2759"/>
<feature type="region of interest" description="Disordered" evidence="11">
    <location>
        <begin position="136"/>
        <end position="192"/>
    </location>
</feature>
<evidence type="ECO:0000256" key="5">
    <source>
        <dbReference type="ARBA" id="ARBA00022701"/>
    </source>
</evidence>
<gene>
    <name evidence="16" type="primary">LOC112276146</name>
    <name evidence="14" type="ORF">PHYPA_028321</name>
    <name evidence="15" type="ORF">PHYPA_028325</name>
</gene>
<dbReference type="Gramene" id="Pp3c23_19790V3.1">
    <property type="protein sequence ID" value="Pp3c23_19790V3.1"/>
    <property type="gene ID" value="Pp3c23_19790"/>
</dbReference>
<dbReference type="Gramene" id="Pp3c23_19930V3.1">
    <property type="protein sequence ID" value="Pp3c23_19930V3.1"/>
    <property type="gene ID" value="Pp3c23_19930"/>
</dbReference>
<dbReference type="EnsemblPlants" id="Pp3c23_19790V3.2">
    <property type="protein sequence ID" value="Pp3c23_19790V3.2"/>
    <property type="gene ID" value="Pp3c23_19790"/>
</dbReference>
<dbReference type="STRING" id="3218.A0A2K1IK34"/>
<dbReference type="GO" id="GO:0035371">
    <property type="term" value="C:microtubule plus-end"/>
    <property type="evidence" value="ECO:0000318"/>
    <property type="project" value="GO_Central"/>
</dbReference>
<dbReference type="GO" id="GO:0051225">
    <property type="term" value="P:spindle assembly"/>
    <property type="evidence" value="ECO:0000318"/>
    <property type="project" value="GO_Central"/>
</dbReference>
<evidence type="ECO:0000256" key="1">
    <source>
        <dbReference type="ARBA" id="ARBA00004186"/>
    </source>
</evidence>
<dbReference type="EMBL" id="ABEU02000023">
    <property type="protein sequence ID" value="PNR29627.1"/>
    <property type="molecule type" value="Genomic_DNA"/>
</dbReference>
<dbReference type="GO" id="GO:0009652">
    <property type="term" value="P:thigmotropism"/>
    <property type="evidence" value="ECO:0000318"/>
    <property type="project" value="GO_Central"/>
</dbReference>
<dbReference type="SUPFAM" id="SSF47576">
    <property type="entry name" value="Calponin-homology domain, CH-domain"/>
    <property type="match status" value="1"/>
</dbReference>
<comment type="similarity">
    <text evidence="2">Belongs to the MAPRE family.</text>
</comment>